<proteinExistence type="predicted"/>
<evidence type="ECO:0000256" key="2">
    <source>
        <dbReference type="ARBA" id="ARBA00023125"/>
    </source>
</evidence>
<sequence length="227" mass="24422" precursor="true">MSGVAKAPSPKPPVPRGRPGLPKPRVDKAARGQAVLDAAIEVFADKGLQGATMQDVADRLGVAKILIYRLYPSRQSLIDALFGDLLARIEASADQPWGGYGSSIARLVEMSRATHPKLALLLLRDARGAPEAAAWREALETLLTRLIEPFVAPPPGASETARLTCRHAARTFMPFVIEAWAAGVEETDGMDDATRTLWFGEIVRAWREATYRAAGVSPVPPPPPRAS</sequence>
<organism evidence="7 8">
    <name type="scientific">Caulobacter vibrioides OR37</name>
    <dbReference type="NCBI Taxonomy" id="1292034"/>
    <lineage>
        <taxon>Bacteria</taxon>
        <taxon>Pseudomonadati</taxon>
        <taxon>Pseudomonadota</taxon>
        <taxon>Alphaproteobacteria</taxon>
        <taxon>Caulobacterales</taxon>
        <taxon>Caulobacteraceae</taxon>
        <taxon>Caulobacter</taxon>
    </lineage>
</organism>
<dbReference type="EMBL" id="APMP01000030">
    <property type="protein sequence ID" value="ENZ80563.1"/>
    <property type="molecule type" value="Genomic_DNA"/>
</dbReference>
<feature type="DNA-binding region" description="H-T-H motif" evidence="4">
    <location>
        <begin position="52"/>
        <end position="71"/>
    </location>
</feature>
<evidence type="ECO:0000256" key="3">
    <source>
        <dbReference type="ARBA" id="ARBA00023163"/>
    </source>
</evidence>
<dbReference type="PRINTS" id="PR00455">
    <property type="entry name" value="HTHTETR"/>
</dbReference>
<dbReference type="Proteomes" id="UP000013063">
    <property type="component" value="Unassembled WGS sequence"/>
</dbReference>
<evidence type="ECO:0000313" key="8">
    <source>
        <dbReference type="Proteomes" id="UP000013063"/>
    </source>
</evidence>
<dbReference type="InterPro" id="IPR001647">
    <property type="entry name" value="HTH_TetR"/>
</dbReference>
<protein>
    <submittedName>
        <fullName evidence="7">Transcriptional regulator, TetR family</fullName>
    </submittedName>
</protein>
<feature type="region of interest" description="Disordered" evidence="5">
    <location>
        <begin position="1"/>
        <end position="27"/>
    </location>
</feature>
<evidence type="ECO:0000256" key="1">
    <source>
        <dbReference type="ARBA" id="ARBA00023015"/>
    </source>
</evidence>
<dbReference type="InterPro" id="IPR050109">
    <property type="entry name" value="HTH-type_TetR-like_transc_reg"/>
</dbReference>
<dbReference type="PROSITE" id="PS50977">
    <property type="entry name" value="HTH_TETR_2"/>
    <property type="match status" value="1"/>
</dbReference>
<dbReference type="Gene3D" id="1.10.357.10">
    <property type="entry name" value="Tetracycline Repressor, domain 2"/>
    <property type="match status" value="1"/>
</dbReference>
<evidence type="ECO:0000313" key="7">
    <source>
        <dbReference type="EMBL" id="ENZ80563.1"/>
    </source>
</evidence>
<dbReference type="STRING" id="1292034.OR37_03589"/>
<feature type="domain" description="HTH tetR-type" evidence="6">
    <location>
        <begin position="29"/>
        <end position="89"/>
    </location>
</feature>
<gene>
    <name evidence="7" type="ORF">OR37_03589</name>
</gene>
<reference evidence="7 8" key="1">
    <citation type="journal article" date="2013" name="Genome Announc.">
        <title>Draft Genome Sequence for Caulobacter sp. Strain OR37, a Bacterium Tolerant to Heavy Metals.</title>
        <authorList>
            <person name="Utturkar S.M."/>
            <person name="Bollmann A."/>
            <person name="Brzoska R.M."/>
            <person name="Klingeman D.M."/>
            <person name="Epstein S.E."/>
            <person name="Palumbo A.V."/>
            <person name="Brown S.D."/>
        </authorList>
    </citation>
    <scope>NUCLEOTIDE SEQUENCE [LARGE SCALE GENOMIC DNA]</scope>
    <source>
        <strain evidence="7 8">OR37</strain>
    </source>
</reference>
<evidence type="ECO:0000256" key="5">
    <source>
        <dbReference type="SAM" id="MobiDB-lite"/>
    </source>
</evidence>
<dbReference type="RefSeq" id="WP_004622992.1">
    <property type="nucleotide sequence ID" value="NZ_APMP01000030.1"/>
</dbReference>
<dbReference type="eggNOG" id="COG1309">
    <property type="taxonomic scope" value="Bacteria"/>
</dbReference>
<dbReference type="OrthoDB" id="9809772at2"/>
<comment type="caution">
    <text evidence="7">The sequence shown here is derived from an EMBL/GenBank/DDBJ whole genome shotgun (WGS) entry which is preliminary data.</text>
</comment>
<accession>R0E4Q0</accession>
<keyword evidence="8" id="KW-1185">Reference proteome</keyword>
<keyword evidence="1" id="KW-0805">Transcription regulation</keyword>
<dbReference type="PANTHER" id="PTHR30055:SF234">
    <property type="entry name" value="HTH-TYPE TRANSCRIPTIONAL REGULATOR BETI"/>
    <property type="match status" value="1"/>
</dbReference>
<dbReference type="AlphaFoldDB" id="R0E4Q0"/>
<dbReference type="InterPro" id="IPR009057">
    <property type="entry name" value="Homeodomain-like_sf"/>
</dbReference>
<name>R0E4Q0_CAUVI</name>
<dbReference type="GO" id="GO:0000976">
    <property type="term" value="F:transcription cis-regulatory region binding"/>
    <property type="evidence" value="ECO:0007669"/>
    <property type="project" value="TreeGrafter"/>
</dbReference>
<keyword evidence="3" id="KW-0804">Transcription</keyword>
<evidence type="ECO:0000256" key="4">
    <source>
        <dbReference type="PROSITE-ProRule" id="PRU00335"/>
    </source>
</evidence>
<dbReference type="Pfam" id="PF00440">
    <property type="entry name" value="TetR_N"/>
    <property type="match status" value="1"/>
</dbReference>
<dbReference type="GO" id="GO:0003700">
    <property type="term" value="F:DNA-binding transcription factor activity"/>
    <property type="evidence" value="ECO:0007669"/>
    <property type="project" value="TreeGrafter"/>
</dbReference>
<keyword evidence="2 4" id="KW-0238">DNA-binding</keyword>
<dbReference type="PANTHER" id="PTHR30055">
    <property type="entry name" value="HTH-TYPE TRANSCRIPTIONAL REGULATOR RUTR"/>
    <property type="match status" value="1"/>
</dbReference>
<dbReference type="PATRIC" id="fig|1292034.3.peg.3560"/>
<dbReference type="SUPFAM" id="SSF46689">
    <property type="entry name" value="Homeodomain-like"/>
    <property type="match status" value="1"/>
</dbReference>
<evidence type="ECO:0000259" key="6">
    <source>
        <dbReference type="PROSITE" id="PS50977"/>
    </source>
</evidence>